<protein>
    <submittedName>
        <fullName evidence="2">Uncharacterized protein</fullName>
    </submittedName>
</protein>
<dbReference type="RefSeq" id="WP_163494007.1">
    <property type="nucleotide sequence ID" value="NZ_CP048711.1"/>
</dbReference>
<proteinExistence type="predicted"/>
<gene>
    <name evidence="2" type="ORF">G3T16_04515</name>
</gene>
<dbReference type="AlphaFoldDB" id="A0A6C0U196"/>
<keyword evidence="1" id="KW-1133">Transmembrane helix</keyword>
<reference evidence="2 3" key="1">
    <citation type="submission" date="2020-02" db="EMBL/GenBank/DDBJ databases">
        <title>Genome sequencing for Kineobactrum sp. M2.</title>
        <authorList>
            <person name="Park S.-J."/>
        </authorList>
    </citation>
    <scope>NUCLEOTIDE SEQUENCE [LARGE SCALE GENOMIC DNA]</scope>
    <source>
        <strain evidence="2 3">M2</strain>
    </source>
</reference>
<organism evidence="2 3">
    <name type="scientific">Kineobactrum salinum</name>
    <dbReference type="NCBI Taxonomy" id="2708301"/>
    <lineage>
        <taxon>Bacteria</taxon>
        <taxon>Pseudomonadati</taxon>
        <taxon>Pseudomonadota</taxon>
        <taxon>Gammaproteobacteria</taxon>
        <taxon>Cellvibrionales</taxon>
        <taxon>Halieaceae</taxon>
        <taxon>Kineobactrum</taxon>
    </lineage>
</organism>
<keyword evidence="3" id="KW-1185">Reference proteome</keyword>
<sequence length="132" mass="15279">MIRAVYEYIYFNLYQWSVKVNGDKYYNNYSASLMMTLVMCINLTTLISIYHVLTDWPIPEGPRVKVAIVVVVILMSLANYKYFTYKDRGLRLVENYKVISGGRDRTGYITGALVFGSLAVLFLTWFIGMHFS</sequence>
<accession>A0A6C0U196</accession>
<dbReference type="EMBL" id="CP048711">
    <property type="protein sequence ID" value="QIB64757.1"/>
    <property type="molecule type" value="Genomic_DNA"/>
</dbReference>
<name>A0A6C0U196_9GAMM</name>
<evidence type="ECO:0000313" key="3">
    <source>
        <dbReference type="Proteomes" id="UP000477680"/>
    </source>
</evidence>
<dbReference type="Proteomes" id="UP000477680">
    <property type="component" value="Chromosome"/>
</dbReference>
<keyword evidence="1" id="KW-0472">Membrane</keyword>
<keyword evidence="1" id="KW-0812">Transmembrane</keyword>
<evidence type="ECO:0000256" key="1">
    <source>
        <dbReference type="SAM" id="Phobius"/>
    </source>
</evidence>
<feature type="transmembrane region" description="Helical" evidence="1">
    <location>
        <begin position="33"/>
        <end position="53"/>
    </location>
</feature>
<feature type="transmembrane region" description="Helical" evidence="1">
    <location>
        <begin position="106"/>
        <end position="127"/>
    </location>
</feature>
<evidence type="ECO:0000313" key="2">
    <source>
        <dbReference type="EMBL" id="QIB64757.1"/>
    </source>
</evidence>
<dbReference type="KEGG" id="kim:G3T16_04515"/>
<feature type="transmembrane region" description="Helical" evidence="1">
    <location>
        <begin position="65"/>
        <end position="85"/>
    </location>
</feature>